<dbReference type="RefSeq" id="WP_025025054.1">
    <property type="nucleotide sequence ID" value="NZ_AZDZ01000002.1"/>
</dbReference>
<evidence type="ECO:0000256" key="11">
    <source>
        <dbReference type="NCBIfam" id="TIGR00665"/>
    </source>
</evidence>
<evidence type="ECO:0000313" key="16">
    <source>
        <dbReference type="Proteomes" id="UP000051248"/>
    </source>
</evidence>
<evidence type="ECO:0000256" key="6">
    <source>
        <dbReference type="ARBA" id="ARBA00022806"/>
    </source>
</evidence>
<dbReference type="EC" id="5.6.2.3" evidence="11 12"/>
<comment type="function">
    <text evidence="12">The main replicative DNA helicase, it participates in initiation and elongation during chromosome replication. Travels ahead of the DNA replisome, separating dsDNA into templates for DNA synthesis. A processive ATP-dependent 5'-3' DNA helicase it has DNA-dependent ATPase activity.</text>
</comment>
<protein>
    <recommendedName>
        <fullName evidence="11 12">Replicative DNA helicase</fullName>
        <ecNumber evidence="11 12">5.6.2.3</ecNumber>
    </recommendedName>
</protein>
<dbReference type="SMART" id="SM00382">
    <property type="entry name" value="AAA"/>
    <property type="match status" value="1"/>
</dbReference>
<evidence type="ECO:0000313" key="15">
    <source>
        <dbReference type="EMBL" id="KRK81064.1"/>
    </source>
</evidence>
<keyword evidence="5 12" id="KW-0378">Hydrolase</keyword>
<dbReference type="NCBIfam" id="TIGR00665">
    <property type="entry name" value="DnaB"/>
    <property type="match status" value="1"/>
</dbReference>
<evidence type="ECO:0000259" key="14">
    <source>
        <dbReference type="PROSITE" id="PS51199"/>
    </source>
</evidence>
<proteinExistence type="inferred from homology"/>
<dbReference type="CDD" id="cd00984">
    <property type="entry name" value="DnaB_C"/>
    <property type="match status" value="1"/>
</dbReference>
<dbReference type="Pfam" id="PF00772">
    <property type="entry name" value="DnaB"/>
    <property type="match status" value="1"/>
</dbReference>
<keyword evidence="4 12" id="KW-0547">Nucleotide-binding</keyword>
<feature type="region of interest" description="Disordered" evidence="13">
    <location>
        <begin position="403"/>
        <end position="435"/>
    </location>
</feature>
<dbReference type="InterPro" id="IPR016136">
    <property type="entry name" value="DNA_helicase_N/primase_C"/>
</dbReference>
<dbReference type="FunFam" id="3.40.50.300:FF:000076">
    <property type="entry name" value="Replicative DNA helicase"/>
    <property type="match status" value="1"/>
</dbReference>
<dbReference type="OrthoDB" id="9773982at2"/>
<dbReference type="FunFam" id="1.10.860.10:FF:000001">
    <property type="entry name" value="Replicative DNA helicase"/>
    <property type="match status" value="1"/>
</dbReference>
<dbReference type="InterPro" id="IPR027417">
    <property type="entry name" value="P-loop_NTPase"/>
</dbReference>
<evidence type="ECO:0000256" key="7">
    <source>
        <dbReference type="ARBA" id="ARBA00022840"/>
    </source>
</evidence>
<dbReference type="InterPro" id="IPR007694">
    <property type="entry name" value="DNA_helicase_DnaB-like_C"/>
</dbReference>
<organism evidence="15 16">
    <name type="scientific">Companilactobacillus nodensis DSM 19682 = JCM 14932 = NBRC 107160</name>
    <dbReference type="NCBI Taxonomy" id="1423775"/>
    <lineage>
        <taxon>Bacteria</taxon>
        <taxon>Bacillati</taxon>
        <taxon>Bacillota</taxon>
        <taxon>Bacilli</taxon>
        <taxon>Lactobacillales</taxon>
        <taxon>Lactobacillaceae</taxon>
        <taxon>Companilactobacillus</taxon>
    </lineage>
</organism>
<dbReference type="GO" id="GO:0006269">
    <property type="term" value="P:DNA replication, synthesis of primer"/>
    <property type="evidence" value="ECO:0007669"/>
    <property type="project" value="UniProtKB-UniRule"/>
</dbReference>
<name>A0A0R1KCN5_9LACO</name>
<dbReference type="SUPFAM" id="SSF52540">
    <property type="entry name" value="P-loop containing nucleoside triphosphate hydrolases"/>
    <property type="match status" value="1"/>
</dbReference>
<dbReference type="STRING" id="1423775.FD03_GL001201"/>
<dbReference type="InterPro" id="IPR036185">
    <property type="entry name" value="DNA_heli_DnaB-like_N_sf"/>
</dbReference>
<keyword evidence="8 12" id="KW-0238">DNA-binding</keyword>
<evidence type="ECO:0000256" key="3">
    <source>
        <dbReference type="ARBA" id="ARBA00022705"/>
    </source>
</evidence>
<dbReference type="Gene3D" id="3.40.50.300">
    <property type="entry name" value="P-loop containing nucleotide triphosphate hydrolases"/>
    <property type="match status" value="1"/>
</dbReference>
<keyword evidence="7 12" id="KW-0067">ATP-binding</keyword>
<dbReference type="Pfam" id="PF03796">
    <property type="entry name" value="DnaB_C"/>
    <property type="match status" value="1"/>
</dbReference>
<dbReference type="EMBL" id="AZDZ01000002">
    <property type="protein sequence ID" value="KRK81064.1"/>
    <property type="molecule type" value="Genomic_DNA"/>
</dbReference>
<evidence type="ECO:0000256" key="1">
    <source>
        <dbReference type="ARBA" id="ARBA00008428"/>
    </source>
</evidence>
<dbReference type="Proteomes" id="UP000051248">
    <property type="component" value="Unassembled WGS sequence"/>
</dbReference>
<gene>
    <name evidence="15" type="ORF">FD03_GL001201</name>
</gene>
<dbReference type="PANTHER" id="PTHR30153">
    <property type="entry name" value="REPLICATIVE DNA HELICASE DNAB"/>
    <property type="match status" value="1"/>
</dbReference>
<sequence>MNNDITSRIPPNDKDAEQAVLGAVFLSQDALVEAMEYVEADDFYQHANQLVFQAMVNLNDREEPVDVVTVQNELDKMNQIEDIGGVSYLADLANSVPTAANTGYYAKIVKNKSVLRRLINAATNIVGRSFDEDEDLDTIIDQSERDIMDVSENRNHKGFRKISDVVKSSFEEIDRLYDQDSDVTGLSTGYKDLDALTTGLHKDELVILAARPGMGKTAFALNLAQNAATKDQATVAIFSLEMGAEQLVNRMLCSEGSIDANALRTGQLDENQWNSLVVAMGSLSRTNVYIDDTPGSKMAEIRSKCRRLLKESGKLDLVIIDYLQLIEGTGQENRQQEVSVISRNLKKLAKELHVPVIALSQLSRGVEARQDKRPMLSDIRESGSIEQDADIVAFLYRDDYYRDEEGDGENSEPENQEDQDVGEVEVIVGKNRSGPRGTAKLLFVKSYNKFSSIANIPEN</sequence>
<dbReference type="GO" id="GO:0042802">
    <property type="term" value="F:identical protein binding"/>
    <property type="evidence" value="ECO:0007669"/>
    <property type="project" value="UniProtKB-ARBA"/>
</dbReference>
<dbReference type="InterPro" id="IPR007692">
    <property type="entry name" value="DNA_helicase_DnaB"/>
</dbReference>
<dbReference type="GO" id="GO:0016887">
    <property type="term" value="F:ATP hydrolysis activity"/>
    <property type="evidence" value="ECO:0007669"/>
    <property type="project" value="RHEA"/>
</dbReference>
<reference evidence="15 16" key="1">
    <citation type="journal article" date="2015" name="Genome Announc.">
        <title>Expanding the biotechnology potential of lactobacilli through comparative genomics of 213 strains and associated genera.</title>
        <authorList>
            <person name="Sun Z."/>
            <person name="Harris H.M."/>
            <person name="McCann A."/>
            <person name="Guo C."/>
            <person name="Argimon S."/>
            <person name="Zhang W."/>
            <person name="Yang X."/>
            <person name="Jeffery I.B."/>
            <person name="Cooney J.C."/>
            <person name="Kagawa T.F."/>
            <person name="Liu W."/>
            <person name="Song Y."/>
            <person name="Salvetti E."/>
            <person name="Wrobel A."/>
            <person name="Rasinkangas P."/>
            <person name="Parkhill J."/>
            <person name="Rea M.C."/>
            <person name="O'Sullivan O."/>
            <person name="Ritari J."/>
            <person name="Douillard F.P."/>
            <person name="Paul Ross R."/>
            <person name="Yang R."/>
            <person name="Briner A.E."/>
            <person name="Felis G.E."/>
            <person name="de Vos W.M."/>
            <person name="Barrangou R."/>
            <person name="Klaenhammer T.R."/>
            <person name="Caufield P.W."/>
            <person name="Cui Y."/>
            <person name="Zhang H."/>
            <person name="O'Toole P.W."/>
        </authorList>
    </citation>
    <scope>NUCLEOTIDE SEQUENCE [LARGE SCALE GENOMIC DNA]</scope>
    <source>
        <strain evidence="15 16">DSM 19682</strain>
    </source>
</reference>
<evidence type="ECO:0000256" key="2">
    <source>
        <dbReference type="ARBA" id="ARBA00022515"/>
    </source>
</evidence>
<evidence type="ECO:0000256" key="8">
    <source>
        <dbReference type="ARBA" id="ARBA00023125"/>
    </source>
</evidence>
<feature type="compositionally biased region" description="Acidic residues" evidence="13">
    <location>
        <begin position="403"/>
        <end position="423"/>
    </location>
</feature>
<keyword evidence="2 12" id="KW-0639">Primosome</keyword>
<evidence type="ECO:0000256" key="12">
    <source>
        <dbReference type="RuleBase" id="RU362085"/>
    </source>
</evidence>
<dbReference type="InterPro" id="IPR003593">
    <property type="entry name" value="AAA+_ATPase"/>
</dbReference>
<keyword evidence="6 12" id="KW-0347">Helicase</keyword>
<dbReference type="GO" id="GO:0005524">
    <property type="term" value="F:ATP binding"/>
    <property type="evidence" value="ECO:0007669"/>
    <property type="project" value="UniProtKB-UniRule"/>
</dbReference>
<dbReference type="InterPro" id="IPR007693">
    <property type="entry name" value="DNA_helicase_DnaB-like_N"/>
</dbReference>
<evidence type="ECO:0000256" key="10">
    <source>
        <dbReference type="ARBA" id="ARBA00048954"/>
    </source>
</evidence>
<dbReference type="GO" id="GO:0003677">
    <property type="term" value="F:DNA binding"/>
    <property type="evidence" value="ECO:0007669"/>
    <property type="project" value="UniProtKB-UniRule"/>
</dbReference>
<accession>A0A0R1KCN5</accession>
<evidence type="ECO:0000256" key="9">
    <source>
        <dbReference type="ARBA" id="ARBA00023235"/>
    </source>
</evidence>
<comment type="similarity">
    <text evidence="1 12">Belongs to the helicase family. DnaB subfamily.</text>
</comment>
<feature type="domain" description="SF4 helicase" evidence="14">
    <location>
        <begin position="179"/>
        <end position="457"/>
    </location>
</feature>
<dbReference type="PATRIC" id="fig|1423775.4.peg.1231"/>
<dbReference type="Gene3D" id="1.10.860.10">
    <property type="entry name" value="DNAb Helicase, Chain A"/>
    <property type="match status" value="1"/>
</dbReference>
<dbReference type="SUPFAM" id="SSF48024">
    <property type="entry name" value="N-terminal domain of DnaB helicase"/>
    <property type="match status" value="1"/>
</dbReference>
<keyword evidence="3 12" id="KW-0235">DNA replication</keyword>
<dbReference type="PROSITE" id="PS51199">
    <property type="entry name" value="SF4_HELICASE"/>
    <property type="match status" value="1"/>
</dbReference>
<dbReference type="PANTHER" id="PTHR30153:SF2">
    <property type="entry name" value="REPLICATIVE DNA HELICASE"/>
    <property type="match status" value="1"/>
</dbReference>
<dbReference type="NCBIfam" id="NF004384">
    <property type="entry name" value="PRK05748.1"/>
    <property type="match status" value="1"/>
</dbReference>
<evidence type="ECO:0000256" key="5">
    <source>
        <dbReference type="ARBA" id="ARBA00022801"/>
    </source>
</evidence>
<dbReference type="eggNOG" id="COG0305">
    <property type="taxonomic scope" value="Bacteria"/>
</dbReference>
<dbReference type="GO" id="GO:1990077">
    <property type="term" value="C:primosome complex"/>
    <property type="evidence" value="ECO:0007669"/>
    <property type="project" value="UniProtKB-UniRule"/>
</dbReference>
<dbReference type="GO" id="GO:0005829">
    <property type="term" value="C:cytosol"/>
    <property type="evidence" value="ECO:0007669"/>
    <property type="project" value="TreeGrafter"/>
</dbReference>
<evidence type="ECO:0000256" key="13">
    <source>
        <dbReference type="SAM" id="MobiDB-lite"/>
    </source>
</evidence>
<keyword evidence="9" id="KW-0413">Isomerase</keyword>
<comment type="catalytic activity">
    <reaction evidence="10 12">
        <text>ATP + H2O = ADP + phosphate + H(+)</text>
        <dbReference type="Rhea" id="RHEA:13065"/>
        <dbReference type="ChEBI" id="CHEBI:15377"/>
        <dbReference type="ChEBI" id="CHEBI:15378"/>
        <dbReference type="ChEBI" id="CHEBI:30616"/>
        <dbReference type="ChEBI" id="CHEBI:43474"/>
        <dbReference type="ChEBI" id="CHEBI:456216"/>
        <dbReference type="EC" id="5.6.2.3"/>
    </reaction>
</comment>
<keyword evidence="16" id="KW-1185">Reference proteome</keyword>
<evidence type="ECO:0000256" key="4">
    <source>
        <dbReference type="ARBA" id="ARBA00022741"/>
    </source>
</evidence>
<comment type="caution">
    <text evidence="15">The sequence shown here is derived from an EMBL/GenBank/DDBJ whole genome shotgun (WGS) entry which is preliminary data.</text>
</comment>
<dbReference type="AlphaFoldDB" id="A0A0R1KCN5"/>
<dbReference type="GO" id="GO:0043139">
    <property type="term" value="F:5'-3' DNA helicase activity"/>
    <property type="evidence" value="ECO:0007669"/>
    <property type="project" value="UniProtKB-EC"/>
</dbReference>